<sequence>MALEDWLEACRRTVGRCPAGCLCHGARQSNTAGSGQRLSQKDESHQGFSAGSARREGQNEPVSKTFADIHVQEEWRHLVGSIKRAFWHAS</sequence>
<reference evidence="2 3" key="1">
    <citation type="journal article" date="2011" name="Genome Biol. Evol.">
        <title>Integration of the genetic map and genome assembly of fugu facilitates insights into distinct features of genome evolution in teleosts and mammals.</title>
        <authorList>
            <person name="Kai W."/>
            <person name="Kikuchi K."/>
            <person name="Tohari S."/>
            <person name="Chew A.K."/>
            <person name="Tay A."/>
            <person name="Fujiwara A."/>
            <person name="Hosoya S."/>
            <person name="Suetake H."/>
            <person name="Naruse K."/>
            <person name="Brenner S."/>
            <person name="Suzuki Y."/>
            <person name="Venkatesh B."/>
        </authorList>
    </citation>
    <scope>NUCLEOTIDE SEQUENCE [LARGE SCALE GENOMIC DNA]</scope>
</reference>
<feature type="region of interest" description="Disordered" evidence="1">
    <location>
        <begin position="28"/>
        <end position="62"/>
    </location>
</feature>
<evidence type="ECO:0000313" key="2">
    <source>
        <dbReference type="Ensembl" id="ENSTRUP00000055360.2"/>
    </source>
</evidence>
<dbReference type="InParanoid" id="A0A3B5KPR4"/>
<dbReference type="AlphaFoldDB" id="A0A3B5KPR4"/>
<reference evidence="2" key="2">
    <citation type="submission" date="2025-08" db="UniProtKB">
        <authorList>
            <consortium name="Ensembl"/>
        </authorList>
    </citation>
    <scope>IDENTIFICATION</scope>
</reference>
<proteinExistence type="predicted"/>
<name>A0A3B5KPR4_TAKRU</name>
<accession>A0A3B5KPR4</accession>
<dbReference type="Proteomes" id="UP000005226">
    <property type="component" value="Chromosome 16"/>
</dbReference>
<dbReference type="Ensembl" id="ENSTRUT00000051758.2">
    <property type="protein sequence ID" value="ENSTRUP00000055360.2"/>
    <property type="gene ID" value="ENSTRUG00000023535.2"/>
</dbReference>
<evidence type="ECO:0000256" key="1">
    <source>
        <dbReference type="SAM" id="MobiDB-lite"/>
    </source>
</evidence>
<reference evidence="2" key="3">
    <citation type="submission" date="2025-09" db="UniProtKB">
        <authorList>
            <consortium name="Ensembl"/>
        </authorList>
    </citation>
    <scope>IDENTIFICATION</scope>
</reference>
<evidence type="ECO:0000313" key="3">
    <source>
        <dbReference type="Proteomes" id="UP000005226"/>
    </source>
</evidence>
<keyword evidence="3" id="KW-1185">Reference proteome</keyword>
<feature type="compositionally biased region" description="Polar residues" evidence="1">
    <location>
        <begin position="28"/>
        <end position="38"/>
    </location>
</feature>
<organism evidence="2 3">
    <name type="scientific">Takifugu rubripes</name>
    <name type="common">Japanese pufferfish</name>
    <name type="synonym">Fugu rubripes</name>
    <dbReference type="NCBI Taxonomy" id="31033"/>
    <lineage>
        <taxon>Eukaryota</taxon>
        <taxon>Metazoa</taxon>
        <taxon>Chordata</taxon>
        <taxon>Craniata</taxon>
        <taxon>Vertebrata</taxon>
        <taxon>Euteleostomi</taxon>
        <taxon>Actinopterygii</taxon>
        <taxon>Neopterygii</taxon>
        <taxon>Teleostei</taxon>
        <taxon>Neoteleostei</taxon>
        <taxon>Acanthomorphata</taxon>
        <taxon>Eupercaria</taxon>
        <taxon>Tetraodontiformes</taxon>
        <taxon>Tetradontoidea</taxon>
        <taxon>Tetraodontidae</taxon>
        <taxon>Takifugu</taxon>
    </lineage>
</organism>
<protein>
    <submittedName>
        <fullName evidence="2">Uncharacterized protein</fullName>
    </submittedName>
</protein>